<evidence type="ECO:0000313" key="4">
    <source>
        <dbReference type="Proteomes" id="UP000682802"/>
    </source>
</evidence>
<sequence length="475" mass="53545">MKTRTLYTLPILFISLFFGCNTSQNSPEKVSENLSLEEQVIYQRAFEAIVWGMPATAIYRLREGFLELPEVDNNVIVAYSKPALSKHKAITANTATPYITAYTDLREGPVVLDIPAVSNKASLYGQVVDAWQSTIAGVGPSGADKGKGGKYLFLPPNYDGDVPQGYFVVQSTTYRLALVFRSIRGKNATDKDAYDYTQQMKMYYLSEGEQPTKFVDGIPFPLQSLPRYDYHALEDIHAIFSVEPVLERDKVMMGMLATIGIKPNKPFNPDKKTKAIFNKAAKDAYDYMHQLVKKHHEDGLYWEDRQWSFVMRTDDADGFDFVSDTQIEIDKRAAAWSFFTLYPQKLGKHPATVYLAPTADANGNTLEAGKLYKINVPKNIPAKQFWSITVYDDSTWAFINNPLGRSGLGQFNLPDMEVNLDGSIDIYVGPDAPKGVVSNWIPTSGKKPYIWLRLYGPKDTFWEKSFVMPDVELVQ</sequence>
<dbReference type="Pfam" id="PF06863">
    <property type="entry name" value="DUF1254"/>
    <property type="match status" value="1"/>
</dbReference>
<protein>
    <submittedName>
        <fullName evidence="3">DUF1254 domain-containing protein</fullName>
    </submittedName>
</protein>
<feature type="domain" description="DUF1214" evidence="1">
    <location>
        <begin position="352"/>
        <end position="458"/>
    </location>
</feature>
<organism evidence="3 4">
    <name type="scientific">Flammeovirga kamogawensis</name>
    <dbReference type="NCBI Taxonomy" id="373891"/>
    <lineage>
        <taxon>Bacteria</taxon>
        <taxon>Pseudomonadati</taxon>
        <taxon>Bacteroidota</taxon>
        <taxon>Cytophagia</taxon>
        <taxon>Cytophagales</taxon>
        <taxon>Flammeovirgaceae</taxon>
        <taxon>Flammeovirga</taxon>
    </lineage>
</organism>
<feature type="domain" description="DUF1254" evidence="2">
    <location>
        <begin position="80"/>
        <end position="203"/>
    </location>
</feature>
<dbReference type="PROSITE" id="PS51257">
    <property type="entry name" value="PROKAR_LIPOPROTEIN"/>
    <property type="match status" value="1"/>
</dbReference>
<accession>A0ABX8GQF2</accession>
<dbReference type="InterPro" id="IPR010679">
    <property type="entry name" value="DUF1254"/>
</dbReference>
<dbReference type="InterPro" id="IPR037050">
    <property type="entry name" value="DUF1254_sf"/>
</dbReference>
<dbReference type="EMBL" id="CP076128">
    <property type="protein sequence ID" value="QWG05688.1"/>
    <property type="molecule type" value="Genomic_DNA"/>
</dbReference>
<evidence type="ECO:0000259" key="2">
    <source>
        <dbReference type="Pfam" id="PF06863"/>
    </source>
</evidence>
<evidence type="ECO:0000313" key="3">
    <source>
        <dbReference type="EMBL" id="QWG05688.1"/>
    </source>
</evidence>
<dbReference type="Pfam" id="PF06742">
    <property type="entry name" value="DUF1214"/>
    <property type="match status" value="1"/>
</dbReference>
<dbReference type="PANTHER" id="PTHR36509:SF3">
    <property type="entry name" value="SIGNAL PEPTIDE PROTEIN"/>
    <property type="match status" value="1"/>
</dbReference>
<proteinExistence type="predicted"/>
<dbReference type="Proteomes" id="UP000682802">
    <property type="component" value="Chromosome 1"/>
</dbReference>
<dbReference type="PANTHER" id="PTHR36509">
    <property type="entry name" value="BLL3101 PROTEIN"/>
    <property type="match status" value="1"/>
</dbReference>
<gene>
    <name evidence="3" type="ORF">KM029_09860</name>
</gene>
<dbReference type="InterPro" id="IPR010621">
    <property type="entry name" value="DUF1214"/>
</dbReference>
<name>A0ABX8GQF2_9BACT</name>
<keyword evidence="4" id="KW-1185">Reference proteome</keyword>
<dbReference type="Gene3D" id="2.60.120.600">
    <property type="entry name" value="Domain of unknown function DUF1214, C-terminal domain"/>
    <property type="match status" value="1"/>
</dbReference>
<dbReference type="SUPFAM" id="SSF160935">
    <property type="entry name" value="VPA0735-like"/>
    <property type="match status" value="1"/>
</dbReference>
<dbReference type="InterPro" id="IPR037049">
    <property type="entry name" value="DUF1214_C_sf"/>
</dbReference>
<reference evidence="3 4" key="1">
    <citation type="submission" date="2021-05" db="EMBL/GenBank/DDBJ databases">
        <title>Comparative genomic studies on the polysaccharide-degrading batcterial strains of the Flammeovirga genus.</title>
        <authorList>
            <person name="Zewei F."/>
            <person name="Zheng Z."/>
            <person name="Yu L."/>
            <person name="Ruyue G."/>
            <person name="Yanhong M."/>
            <person name="Yuanyuan C."/>
            <person name="Jingyan G."/>
            <person name="Wenjun H."/>
        </authorList>
    </citation>
    <scope>NUCLEOTIDE SEQUENCE [LARGE SCALE GENOMIC DNA]</scope>
    <source>
        <strain evidence="3 4">YS10</strain>
    </source>
</reference>
<dbReference type="Gene3D" id="1.10.3360.10">
    <property type="entry name" value="VPA0735-like domain"/>
    <property type="match status" value="1"/>
</dbReference>
<dbReference type="Gene3D" id="2.60.40.1610">
    <property type="entry name" value="Domain of unknown function DUF1254"/>
    <property type="match status" value="1"/>
</dbReference>
<dbReference type="RefSeq" id="WP_144073132.1">
    <property type="nucleotide sequence ID" value="NZ_CP076128.1"/>
</dbReference>
<evidence type="ECO:0000259" key="1">
    <source>
        <dbReference type="Pfam" id="PF06742"/>
    </source>
</evidence>